<proteinExistence type="inferred from homology"/>
<evidence type="ECO:0000256" key="2">
    <source>
        <dbReference type="ARBA" id="ARBA00011123"/>
    </source>
</evidence>
<dbReference type="GO" id="GO:0016740">
    <property type="term" value="F:transferase activity"/>
    <property type="evidence" value="ECO:0007669"/>
    <property type="project" value="UniProtKB-KW"/>
</dbReference>
<dbReference type="NCBIfam" id="TIGR00135">
    <property type="entry name" value="gatC"/>
    <property type="match status" value="1"/>
</dbReference>
<evidence type="ECO:0000256" key="5">
    <source>
        <dbReference type="ARBA" id="ARBA00047913"/>
    </source>
</evidence>
<dbReference type="InterPro" id="IPR036113">
    <property type="entry name" value="Asp/Glu-ADT_sf_sub_c"/>
</dbReference>
<dbReference type="HOGENOM" id="CLU_105899_1_2_9"/>
<dbReference type="GO" id="GO:0006412">
    <property type="term" value="P:translation"/>
    <property type="evidence" value="ECO:0007669"/>
    <property type="project" value="UniProtKB-UniRule"/>
</dbReference>
<dbReference type="GO" id="GO:0070681">
    <property type="term" value="P:glutaminyl-tRNAGln biosynthesis via transamidation"/>
    <property type="evidence" value="ECO:0007669"/>
    <property type="project" value="TreeGrafter"/>
</dbReference>
<evidence type="ECO:0000256" key="4">
    <source>
        <dbReference type="ARBA" id="ARBA00047380"/>
    </source>
</evidence>
<dbReference type="EMBL" id="AAUV01000049">
    <property type="protein sequence ID" value="EAV39510.1"/>
    <property type="molecule type" value="Genomic_DNA"/>
</dbReference>
<dbReference type="AlphaFoldDB" id="A0NJ21"/>
<keyword evidence="6" id="KW-0648">Protein biosynthesis</keyword>
<evidence type="ECO:0000313" key="8">
    <source>
        <dbReference type="Proteomes" id="UP000003346"/>
    </source>
</evidence>
<evidence type="ECO:0000256" key="1">
    <source>
        <dbReference type="ARBA" id="ARBA00010757"/>
    </source>
</evidence>
<comment type="similarity">
    <text evidence="1 6">Belongs to the GatC family.</text>
</comment>
<keyword evidence="6" id="KW-0436">Ligase</keyword>
<gene>
    <name evidence="6 7" type="primary">gatC</name>
    <name evidence="7" type="ORF">OENOO_54025</name>
</gene>
<dbReference type="Pfam" id="PF02686">
    <property type="entry name" value="GatC"/>
    <property type="match status" value="1"/>
</dbReference>
<name>A0NJ21_OENOE</name>
<keyword evidence="6" id="KW-0067">ATP-binding</keyword>
<dbReference type="EC" id="6.3.5.-" evidence="6"/>
<dbReference type="Proteomes" id="UP000003346">
    <property type="component" value="Unassembled WGS sequence"/>
</dbReference>
<dbReference type="GO" id="GO:0006450">
    <property type="term" value="P:regulation of translational fidelity"/>
    <property type="evidence" value="ECO:0007669"/>
    <property type="project" value="InterPro"/>
</dbReference>
<keyword evidence="7" id="KW-0808">Transferase</keyword>
<organism evidence="7 8">
    <name type="scientific">Oenococcus oeni ATCC BAA-1163</name>
    <dbReference type="NCBI Taxonomy" id="379360"/>
    <lineage>
        <taxon>Bacteria</taxon>
        <taxon>Bacillati</taxon>
        <taxon>Bacillota</taxon>
        <taxon>Bacilli</taxon>
        <taxon>Lactobacillales</taxon>
        <taxon>Lactobacillaceae</taxon>
        <taxon>Oenococcus</taxon>
    </lineage>
</organism>
<reference evidence="7 8" key="1">
    <citation type="submission" date="2006-11" db="EMBL/GenBank/DDBJ databases">
        <authorList>
            <consortium name="Laboratoire de Microbiologie (Universite Bourgogne)"/>
            <consortium name="GENOME Express"/>
            <consortium name="UMR Oenologie Ampelologie (Universite Bordeaux 2)"/>
            <person name="Guzzo J."/>
        </authorList>
    </citation>
    <scope>NUCLEOTIDE SEQUENCE [LARGE SCALE GENOMIC DNA]</scope>
    <source>
        <strain evidence="7 8">ATCC BAA-1163</strain>
    </source>
</reference>
<protein>
    <recommendedName>
        <fullName evidence="6">Aspartyl/glutamyl-tRNA(Asn/Gln) amidotransferase subunit C</fullName>
        <shortName evidence="6">Asp/Glu-ADT subunit C</shortName>
        <ecNumber evidence="6">6.3.5.-</ecNumber>
    </recommendedName>
</protein>
<evidence type="ECO:0000313" key="7">
    <source>
        <dbReference type="EMBL" id="EAV39510.1"/>
    </source>
</evidence>
<dbReference type="PANTHER" id="PTHR15004:SF0">
    <property type="entry name" value="GLUTAMYL-TRNA(GLN) AMIDOTRANSFERASE SUBUNIT C, MITOCHONDRIAL"/>
    <property type="match status" value="1"/>
</dbReference>
<evidence type="ECO:0000256" key="3">
    <source>
        <dbReference type="ARBA" id="ARBA00024799"/>
    </source>
</evidence>
<dbReference type="GO" id="GO:0050567">
    <property type="term" value="F:glutaminyl-tRNA synthase (glutamine-hydrolyzing) activity"/>
    <property type="evidence" value="ECO:0007669"/>
    <property type="project" value="UniProtKB-UniRule"/>
</dbReference>
<dbReference type="HAMAP" id="MF_00122">
    <property type="entry name" value="GatC"/>
    <property type="match status" value="1"/>
</dbReference>
<accession>A0NJ21</accession>
<evidence type="ECO:0000256" key="6">
    <source>
        <dbReference type="HAMAP-Rule" id="MF_00122"/>
    </source>
</evidence>
<dbReference type="GO" id="GO:0050566">
    <property type="term" value="F:asparaginyl-tRNA synthase (glutamine-hydrolyzing) activity"/>
    <property type="evidence" value="ECO:0007669"/>
    <property type="project" value="RHEA"/>
</dbReference>
<dbReference type="GO" id="GO:0005524">
    <property type="term" value="F:ATP binding"/>
    <property type="evidence" value="ECO:0007669"/>
    <property type="project" value="UniProtKB-KW"/>
</dbReference>
<comment type="catalytic activity">
    <reaction evidence="5 6">
        <text>L-glutamyl-tRNA(Gln) + L-glutamine + ATP + H2O = L-glutaminyl-tRNA(Gln) + L-glutamate + ADP + phosphate + H(+)</text>
        <dbReference type="Rhea" id="RHEA:17521"/>
        <dbReference type="Rhea" id="RHEA-COMP:9681"/>
        <dbReference type="Rhea" id="RHEA-COMP:9684"/>
        <dbReference type="ChEBI" id="CHEBI:15377"/>
        <dbReference type="ChEBI" id="CHEBI:15378"/>
        <dbReference type="ChEBI" id="CHEBI:29985"/>
        <dbReference type="ChEBI" id="CHEBI:30616"/>
        <dbReference type="ChEBI" id="CHEBI:43474"/>
        <dbReference type="ChEBI" id="CHEBI:58359"/>
        <dbReference type="ChEBI" id="CHEBI:78520"/>
        <dbReference type="ChEBI" id="CHEBI:78521"/>
        <dbReference type="ChEBI" id="CHEBI:456216"/>
    </reaction>
</comment>
<sequence length="109" mass="12039">MLKFYQGGTMSESLPREDAAHVAKLAKLHFNDQQLNLFTGQLANILDLVETLNEVDTDGVKPTYTVSDNINVLREDVAVKSNQKNELLANAPETQDGQIKVPAIIDEES</sequence>
<dbReference type="Gene3D" id="1.10.20.60">
    <property type="entry name" value="Glu-tRNAGln amidotransferase C subunit, N-terminal domain"/>
    <property type="match status" value="1"/>
</dbReference>
<comment type="caution">
    <text evidence="7">The sequence shown here is derived from an EMBL/GenBank/DDBJ whole genome shotgun (WGS) entry which is preliminary data.</text>
</comment>
<dbReference type="PANTHER" id="PTHR15004">
    <property type="entry name" value="GLUTAMYL-TRNA(GLN) AMIDOTRANSFERASE SUBUNIT C, MITOCHONDRIAL"/>
    <property type="match status" value="1"/>
</dbReference>
<comment type="catalytic activity">
    <reaction evidence="4 6">
        <text>L-aspartyl-tRNA(Asn) + L-glutamine + ATP + H2O = L-asparaginyl-tRNA(Asn) + L-glutamate + ADP + phosphate + 2 H(+)</text>
        <dbReference type="Rhea" id="RHEA:14513"/>
        <dbReference type="Rhea" id="RHEA-COMP:9674"/>
        <dbReference type="Rhea" id="RHEA-COMP:9677"/>
        <dbReference type="ChEBI" id="CHEBI:15377"/>
        <dbReference type="ChEBI" id="CHEBI:15378"/>
        <dbReference type="ChEBI" id="CHEBI:29985"/>
        <dbReference type="ChEBI" id="CHEBI:30616"/>
        <dbReference type="ChEBI" id="CHEBI:43474"/>
        <dbReference type="ChEBI" id="CHEBI:58359"/>
        <dbReference type="ChEBI" id="CHEBI:78515"/>
        <dbReference type="ChEBI" id="CHEBI:78516"/>
        <dbReference type="ChEBI" id="CHEBI:456216"/>
    </reaction>
</comment>
<keyword evidence="6" id="KW-0547">Nucleotide-binding</keyword>
<comment type="function">
    <text evidence="3 6">Allows the formation of correctly charged Asn-tRNA(Asn) or Gln-tRNA(Gln) through the transamidation of misacylated Asp-tRNA(Asn) or Glu-tRNA(Gln) in organisms which lack either or both of asparaginyl-tRNA or glutaminyl-tRNA synthetases. The reaction takes place in the presence of glutamine and ATP through an activated phospho-Asp-tRNA(Asn) or phospho-Glu-tRNA(Gln).</text>
</comment>
<dbReference type="SUPFAM" id="SSF141000">
    <property type="entry name" value="Glu-tRNAGln amidotransferase C subunit"/>
    <property type="match status" value="1"/>
</dbReference>
<comment type="subunit">
    <text evidence="2 6">Heterotrimer of A, B and C subunits.</text>
</comment>
<dbReference type="InterPro" id="IPR003837">
    <property type="entry name" value="GatC"/>
</dbReference>